<dbReference type="RefSeq" id="WP_009726847.1">
    <property type="nucleotide sequence ID" value="NZ_APHR01000049.1"/>
</dbReference>
<organism evidence="1 2">
    <name type="scientific">Methylophaga lonarensis MPL</name>
    <dbReference type="NCBI Taxonomy" id="1286106"/>
    <lineage>
        <taxon>Bacteria</taxon>
        <taxon>Pseudomonadati</taxon>
        <taxon>Pseudomonadota</taxon>
        <taxon>Gammaproteobacteria</taxon>
        <taxon>Thiotrichales</taxon>
        <taxon>Piscirickettsiaceae</taxon>
        <taxon>Methylophaga</taxon>
    </lineage>
</organism>
<evidence type="ECO:0000313" key="1">
    <source>
        <dbReference type="EMBL" id="EMR12622.1"/>
    </source>
</evidence>
<dbReference type="AlphaFoldDB" id="M7NZG0"/>
<dbReference type="InterPro" id="IPR052184">
    <property type="entry name" value="SDR_enzymes"/>
</dbReference>
<dbReference type="PANTHER" id="PTHR45458:SF1">
    <property type="entry name" value="SHORT CHAIN DEHYDROGENASE"/>
    <property type="match status" value="1"/>
</dbReference>
<dbReference type="eggNOG" id="COG1028">
    <property type="taxonomic scope" value="Bacteria"/>
</dbReference>
<dbReference type="EMBL" id="APHR01000049">
    <property type="protein sequence ID" value="EMR12622.1"/>
    <property type="molecule type" value="Genomic_DNA"/>
</dbReference>
<dbReference type="PATRIC" id="fig|1286106.3.peg.1884"/>
<dbReference type="OrthoDB" id="5786478at2"/>
<dbReference type="PRINTS" id="PR00081">
    <property type="entry name" value="GDHRDH"/>
</dbReference>
<protein>
    <submittedName>
        <fullName evidence="1">Short-chain dehydrogenase</fullName>
    </submittedName>
</protein>
<dbReference type="InterPro" id="IPR036291">
    <property type="entry name" value="NAD(P)-bd_dom_sf"/>
</dbReference>
<accession>M7NZG0</accession>
<dbReference type="InterPro" id="IPR002347">
    <property type="entry name" value="SDR_fam"/>
</dbReference>
<dbReference type="Pfam" id="PF00106">
    <property type="entry name" value="adh_short"/>
    <property type="match status" value="1"/>
</dbReference>
<reference evidence="1 2" key="1">
    <citation type="journal article" date="2013" name="Genome Announc.">
        <title>Draft Genome Sequence of Methylophaga lonarensis MPLT, a Haloalkaliphilic (Non-Methane-Utilizing) Methylotroph.</title>
        <authorList>
            <person name="Shetty S.A."/>
            <person name="Marathe N.P."/>
            <person name="Munot H."/>
            <person name="Antony C.P."/>
            <person name="Dhotre D.P."/>
            <person name="Murrell J.C."/>
            <person name="Shouche Y.S."/>
        </authorList>
    </citation>
    <scope>NUCLEOTIDE SEQUENCE [LARGE SCALE GENOMIC DNA]</scope>
    <source>
        <strain evidence="1 2">MPL</strain>
    </source>
</reference>
<dbReference type="SUPFAM" id="SSF51735">
    <property type="entry name" value="NAD(P)-binding Rossmann-fold domains"/>
    <property type="match status" value="1"/>
</dbReference>
<comment type="caution">
    <text evidence="1">The sequence shown here is derived from an EMBL/GenBank/DDBJ whole genome shotgun (WGS) entry which is preliminary data.</text>
</comment>
<dbReference type="Proteomes" id="UP000012019">
    <property type="component" value="Unassembled WGS sequence"/>
</dbReference>
<sequence>MSQTVLITGCSRGIGLALAQQLAARGEHVIATCRQPSAELDALNVEVIDGVDVSSIESLAKLREKLAGRTIDWLINNAGVAAGLGINDINSNTIDDFVHMYKVNSLGPLMTTQALLDNLKQGSKVGIITSRMGSIEDNDSGGSYAYRMSKSAVNAAGKSLSIDLKPRGIAVAILHPGWVRTAMTGYGGLIDTDESAAGLIARMDELTLETSGGFWHTNGERLPW</sequence>
<gene>
    <name evidence="1" type="ORF">MPL1_09385</name>
</gene>
<dbReference type="PANTHER" id="PTHR45458">
    <property type="entry name" value="SHORT-CHAIN DEHYDROGENASE/REDUCTASE SDR"/>
    <property type="match status" value="1"/>
</dbReference>
<dbReference type="STRING" id="1286106.MPL1_09385"/>
<evidence type="ECO:0000313" key="2">
    <source>
        <dbReference type="Proteomes" id="UP000012019"/>
    </source>
</evidence>
<proteinExistence type="predicted"/>
<dbReference type="GO" id="GO:0016616">
    <property type="term" value="F:oxidoreductase activity, acting on the CH-OH group of donors, NAD or NADP as acceptor"/>
    <property type="evidence" value="ECO:0007669"/>
    <property type="project" value="TreeGrafter"/>
</dbReference>
<dbReference type="CDD" id="cd05325">
    <property type="entry name" value="carb_red_sniffer_like_SDR_c"/>
    <property type="match status" value="1"/>
</dbReference>
<dbReference type="Gene3D" id="3.40.50.720">
    <property type="entry name" value="NAD(P)-binding Rossmann-like Domain"/>
    <property type="match status" value="1"/>
</dbReference>
<keyword evidence="2" id="KW-1185">Reference proteome</keyword>
<name>M7NZG0_9GAMM</name>